<accession>A0A1A8TNC4</accession>
<evidence type="ECO:0000256" key="1">
    <source>
        <dbReference type="ARBA" id="ARBA00004141"/>
    </source>
</evidence>
<protein>
    <submittedName>
        <fullName evidence="7">NnrU protein</fullName>
    </submittedName>
</protein>
<dbReference type="AlphaFoldDB" id="A0A1A8TNC4"/>
<dbReference type="Proteomes" id="UP000092544">
    <property type="component" value="Unassembled WGS sequence"/>
</dbReference>
<evidence type="ECO:0000313" key="7">
    <source>
        <dbReference type="EMBL" id="SBS35619.1"/>
    </source>
</evidence>
<dbReference type="RefSeq" id="WP_067018642.1">
    <property type="nucleotide sequence ID" value="NZ_FLOB01000010.1"/>
</dbReference>
<gene>
    <name evidence="7" type="ORF">MSP8886_03428</name>
</gene>
<feature type="transmembrane region" description="Helical" evidence="5">
    <location>
        <begin position="127"/>
        <end position="144"/>
    </location>
</feature>
<evidence type="ECO:0000256" key="2">
    <source>
        <dbReference type="ARBA" id="ARBA00022692"/>
    </source>
</evidence>
<keyword evidence="2 5" id="KW-0812">Transmembrane</keyword>
<organism evidence="7 8">
    <name type="scientific">Marinomonas spartinae</name>
    <dbReference type="NCBI Taxonomy" id="1792290"/>
    <lineage>
        <taxon>Bacteria</taxon>
        <taxon>Pseudomonadati</taxon>
        <taxon>Pseudomonadota</taxon>
        <taxon>Gammaproteobacteria</taxon>
        <taxon>Oceanospirillales</taxon>
        <taxon>Oceanospirillaceae</taxon>
        <taxon>Marinomonas</taxon>
    </lineage>
</organism>
<feature type="domain" description="NnrU" evidence="6">
    <location>
        <begin position="3"/>
        <end position="190"/>
    </location>
</feature>
<feature type="transmembrane region" description="Helical" evidence="5">
    <location>
        <begin position="164"/>
        <end position="182"/>
    </location>
</feature>
<dbReference type="GO" id="GO:0016020">
    <property type="term" value="C:membrane"/>
    <property type="evidence" value="ECO:0007669"/>
    <property type="project" value="UniProtKB-SubCell"/>
</dbReference>
<dbReference type="OrthoDB" id="5293641at2"/>
<dbReference type="Pfam" id="PF07298">
    <property type="entry name" value="NnrU"/>
    <property type="match status" value="1"/>
</dbReference>
<keyword evidence="3 5" id="KW-1133">Transmembrane helix</keyword>
<evidence type="ECO:0000313" key="8">
    <source>
        <dbReference type="Proteomes" id="UP000092544"/>
    </source>
</evidence>
<feature type="transmembrane region" description="Helical" evidence="5">
    <location>
        <begin position="76"/>
        <end position="93"/>
    </location>
</feature>
<name>A0A1A8TNC4_9GAMM</name>
<keyword evidence="8" id="KW-1185">Reference proteome</keyword>
<evidence type="ECO:0000256" key="5">
    <source>
        <dbReference type="SAM" id="Phobius"/>
    </source>
</evidence>
<evidence type="ECO:0000256" key="4">
    <source>
        <dbReference type="ARBA" id="ARBA00023136"/>
    </source>
</evidence>
<dbReference type="STRING" id="1792290.MSP8886_03428"/>
<sequence>MLILVIGLVMFFVLHSVQIMAPKWREEGMLRHGKMRWQMRFGMGALISVAFIWMGFTQVRLDPTWIWLPPAWIRQVSSLLMLFSFYFAACALIPGTKLKAMTGRPFLLAVKLWAFAHLISNGKLEDIIIFGSFLVWSIVAYAVLRRRDRAEGIKHDYIGIHMDLAAFTITMITWFGMVFYFHKLLFGVAPLV</sequence>
<comment type="subcellular location">
    <subcellularLocation>
        <location evidence="1">Membrane</location>
        <topology evidence="1">Multi-pass membrane protein</topology>
    </subcellularLocation>
</comment>
<feature type="transmembrane region" description="Helical" evidence="5">
    <location>
        <begin position="6"/>
        <end position="25"/>
    </location>
</feature>
<evidence type="ECO:0000259" key="6">
    <source>
        <dbReference type="Pfam" id="PF07298"/>
    </source>
</evidence>
<reference evidence="7 8" key="1">
    <citation type="submission" date="2016-06" db="EMBL/GenBank/DDBJ databases">
        <authorList>
            <person name="Kjaerup R.B."/>
            <person name="Dalgaard T.S."/>
            <person name="Juul-Madsen H.R."/>
        </authorList>
    </citation>
    <scope>NUCLEOTIDE SEQUENCE [LARGE SCALE GENOMIC DNA]</scope>
    <source>
        <strain evidence="7 8">CECT 8886</strain>
    </source>
</reference>
<evidence type="ECO:0000256" key="3">
    <source>
        <dbReference type="ARBA" id="ARBA00022989"/>
    </source>
</evidence>
<keyword evidence="4 5" id="KW-0472">Membrane</keyword>
<proteinExistence type="predicted"/>
<feature type="transmembrane region" description="Helical" evidence="5">
    <location>
        <begin position="37"/>
        <end position="56"/>
    </location>
</feature>
<dbReference type="EMBL" id="FLOB01000010">
    <property type="protein sequence ID" value="SBS35619.1"/>
    <property type="molecule type" value="Genomic_DNA"/>
</dbReference>
<dbReference type="InterPro" id="IPR009915">
    <property type="entry name" value="NnrU_dom"/>
</dbReference>